<evidence type="ECO:0000259" key="1">
    <source>
        <dbReference type="PROSITE" id="PS50181"/>
    </source>
</evidence>
<gene>
    <name evidence="2" type="ORF">Fmac_019871</name>
</gene>
<dbReference type="Proteomes" id="UP001603857">
    <property type="component" value="Unassembled WGS sequence"/>
</dbReference>
<dbReference type="InterPro" id="IPR036047">
    <property type="entry name" value="F-box-like_dom_sf"/>
</dbReference>
<proteinExistence type="predicted"/>
<protein>
    <recommendedName>
        <fullName evidence="1">F-box domain-containing protein</fullName>
    </recommendedName>
</protein>
<dbReference type="SUPFAM" id="SSF81383">
    <property type="entry name" value="F-box domain"/>
    <property type="match status" value="1"/>
</dbReference>
<dbReference type="InterPro" id="IPR055411">
    <property type="entry name" value="LRR_FXL15/At3g58940/PEG3-like"/>
</dbReference>
<dbReference type="InterPro" id="IPR001810">
    <property type="entry name" value="F-box_dom"/>
</dbReference>
<comment type="caution">
    <text evidence="2">The sequence shown here is derived from an EMBL/GenBank/DDBJ whole genome shotgun (WGS) entry which is preliminary data.</text>
</comment>
<dbReference type="Pfam" id="PF00646">
    <property type="entry name" value="F-box"/>
    <property type="match status" value="1"/>
</dbReference>
<reference evidence="2 3" key="1">
    <citation type="submission" date="2024-08" db="EMBL/GenBank/DDBJ databases">
        <title>Insights into the chromosomal genome structure of Flemingia macrophylla.</title>
        <authorList>
            <person name="Ding Y."/>
            <person name="Zhao Y."/>
            <person name="Bi W."/>
            <person name="Wu M."/>
            <person name="Zhao G."/>
            <person name="Gong Y."/>
            <person name="Li W."/>
            <person name="Zhang P."/>
        </authorList>
    </citation>
    <scope>NUCLEOTIDE SEQUENCE [LARGE SCALE GENOMIC DNA]</scope>
    <source>
        <strain evidence="2">DYQJB</strain>
        <tissue evidence="2">Leaf</tissue>
    </source>
</reference>
<name>A0ABD1M934_9FABA</name>
<organism evidence="2 3">
    <name type="scientific">Flemingia macrophylla</name>
    <dbReference type="NCBI Taxonomy" id="520843"/>
    <lineage>
        <taxon>Eukaryota</taxon>
        <taxon>Viridiplantae</taxon>
        <taxon>Streptophyta</taxon>
        <taxon>Embryophyta</taxon>
        <taxon>Tracheophyta</taxon>
        <taxon>Spermatophyta</taxon>
        <taxon>Magnoliopsida</taxon>
        <taxon>eudicotyledons</taxon>
        <taxon>Gunneridae</taxon>
        <taxon>Pentapetalae</taxon>
        <taxon>rosids</taxon>
        <taxon>fabids</taxon>
        <taxon>Fabales</taxon>
        <taxon>Fabaceae</taxon>
        <taxon>Papilionoideae</taxon>
        <taxon>50 kb inversion clade</taxon>
        <taxon>NPAAA clade</taxon>
        <taxon>indigoferoid/millettioid clade</taxon>
        <taxon>Phaseoleae</taxon>
        <taxon>Flemingia</taxon>
    </lineage>
</organism>
<dbReference type="PANTHER" id="PTHR34145">
    <property type="entry name" value="OS02G0105600 PROTEIN"/>
    <property type="match status" value="1"/>
</dbReference>
<sequence>MREKMKANSDVDNDMIKQLPDPILQQILLLLPITDAALMASVSKYSHSLWNSLSALHFSFDEIAQRPSFHTKGMLYSSIIAYVNDWISLVLKNCVKDIKLSFSNIAFSLPLDIFSAKSLLTLNIQGCSIHLEEPLFAADHAPVNRLKELSLSKFDASSYVFRKILSYSTLLEKIVLKEISDMGFLQICSLPMLSYVEIEQKFVDKRQIFSLETLLLSFCSCARIEVACSHLRTMTLPNKGSEKPLDVEVDVPELEQLNYEGYVVPSFQGMQSHVKPTVTLKLGLGGRPGTDVAVRRCIEMLNQPTLHLVYLYGRLNNTSICLPIPFRCFTLYLSSGYSASKSTFHKQGFHTEKKIQPAVKMKLSSDAGDIN</sequence>
<keyword evidence="3" id="KW-1185">Reference proteome</keyword>
<dbReference type="PROSITE" id="PS50181">
    <property type="entry name" value="FBOX"/>
    <property type="match status" value="1"/>
</dbReference>
<dbReference type="Pfam" id="PF24758">
    <property type="entry name" value="LRR_At5g56370"/>
    <property type="match status" value="1"/>
</dbReference>
<dbReference type="EMBL" id="JBGMDY010000006">
    <property type="protein sequence ID" value="KAL2332290.1"/>
    <property type="molecule type" value="Genomic_DNA"/>
</dbReference>
<evidence type="ECO:0000313" key="2">
    <source>
        <dbReference type="EMBL" id="KAL2332290.1"/>
    </source>
</evidence>
<feature type="domain" description="F-box" evidence="1">
    <location>
        <begin position="13"/>
        <end position="63"/>
    </location>
</feature>
<accession>A0ABD1M934</accession>
<dbReference type="InterPro" id="IPR053772">
    <property type="entry name" value="At1g61320/At1g61330-like"/>
</dbReference>
<evidence type="ECO:0000313" key="3">
    <source>
        <dbReference type="Proteomes" id="UP001603857"/>
    </source>
</evidence>
<dbReference type="InterPro" id="IPR032675">
    <property type="entry name" value="LRR_dom_sf"/>
</dbReference>
<dbReference type="SUPFAM" id="SSF52047">
    <property type="entry name" value="RNI-like"/>
    <property type="match status" value="1"/>
</dbReference>
<dbReference type="Gene3D" id="3.80.10.10">
    <property type="entry name" value="Ribonuclease Inhibitor"/>
    <property type="match status" value="1"/>
</dbReference>
<dbReference type="AlphaFoldDB" id="A0ABD1M934"/>